<dbReference type="RefSeq" id="WP_068912026.1">
    <property type="nucleotide sequence ID" value="NZ_MBEW02000027.1"/>
</dbReference>
<keyword evidence="1" id="KW-0812">Transmembrane</keyword>
<evidence type="ECO:0000313" key="2">
    <source>
        <dbReference type="EMBL" id="RDY20596.1"/>
    </source>
</evidence>
<evidence type="ECO:0000313" key="3">
    <source>
        <dbReference type="Proteomes" id="UP000093352"/>
    </source>
</evidence>
<name>A0A371IJE5_9FIRM</name>
<gene>
    <name evidence="2" type="ORF">BBG48_009275</name>
</gene>
<feature type="transmembrane region" description="Helical" evidence="1">
    <location>
        <begin position="341"/>
        <end position="361"/>
    </location>
</feature>
<dbReference type="STRING" id="1871336.BBG48_07990"/>
<keyword evidence="1" id="KW-1133">Transmembrane helix</keyword>
<dbReference type="AlphaFoldDB" id="A0A371IJE5"/>
<accession>A0A371IJE5</accession>
<keyword evidence="1" id="KW-0472">Membrane</keyword>
<comment type="caution">
    <text evidence="2">The sequence shown here is derived from an EMBL/GenBank/DDBJ whole genome shotgun (WGS) entry which is preliminary data.</text>
</comment>
<evidence type="ECO:0000256" key="1">
    <source>
        <dbReference type="SAM" id="Phobius"/>
    </source>
</evidence>
<organism evidence="2 3">
    <name type="scientific">Criibacterium bergeronii</name>
    <dbReference type="NCBI Taxonomy" id="1871336"/>
    <lineage>
        <taxon>Bacteria</taxon>
        <taxon>Bacillati</taxon>
        <taxon>Bacillota</taxon>
        <taxon>Clostridia</taxon>
        <taxon>Peptostreptococcales</taxon>
        <taxon>Filifactoraceae</taxon>
        <taxon>Criibacterium</taxon>
    </lineage>
</organism>
<sequence>MADINEFKCPACGGTLVFDSKSQKMKCEYCGTEVDAEAFKSYDDAGKNKPADEMKWDTTAGQQWEENETKGLKTYTCKSCGGEIVGDDTMGSTACPYCGNSVVMPSTFSGMLKPDLVIPFKLDKKAAKAALERHLSGKKLLPKIFKDQNHIDKVMGVYVPFWLFDADVYADITYKATQVRKWSDSSYEYTDTSFFTLRRSGTIGFDNVPVDGSQKMEDELMESIEPFDIKDAVDFKTAYLAGYVADKYDIDAEGSILRANERVKQSAEDSFLKTVKGYTTVFPDYSGIQLKNGIAKYALYPVWVLNTTWNNQKYTFAMNGQTGKFVGDLPVDSSAAMRMTAISGAIFSVIAMLILTAYWFLFM</sequence>
<reference evidence="2 3" key="1">
    <citation type="journal article" date="2016" name="Genome Announc.">
        <title>Draft Genome Sequence of Criibacterium bergeronii gen. nov., sp. nov., Strain CCRI-22567T, Isolated from a Vaginal Sample from a Woman with Bacterial Vaginosis.</title>
        <authorList>
            <person name="Maheux A.F."/>
            <person name="Berube E."/>
            <person name="Boudreau D.K."/>
            <person name="Raymond F."/>
            <person name="Corbeil J."/>
            <person name="Roy P.H."/>
            <person name="Boissinot M."/>
            <person name="Omar R.F."/>
        </authorList>
    </citation>
    <scope>NUCLEOTIDE SEQUENCE [LARGE SCALE GENOMIC DNA]</scope>
    <source>
        <strain evidence="2 3">CCRI-22567</strain>
    </source>
</reference>
<dbReference type="Proteomes" id="UP000093352">
    <property type="component" value="Unassembled WGS sequence"/>
</dbReference>
<dbReference type="PANTHER" id="PTHR37826">
    <property type="entry name" value="FLOTILLIN BAND_7_5 DOMAIN PROTEIN"/>
    <property type="match status" value="1"/>
</dbReference>
<dbReference type="EMBL" id="MBEW02000027">
    <property type="protein sequence ID" value="RDY20596.1"/>
    <property type="molecule type" value="Genomic_DNA"/>
</dbReference>
<proteinExistence type="predicted"/>
<dbReference type="PANTHER" id="PTHR37826:SF3">
    <property type="entry name" value="J DOMAIN-CONTAINING PROTEIN"/>
    <property type="match status" value="1"/>
</dbReference>
<keyword evidence="3" id="KW-1185">Reference proteome</keyword>
<protein>
    <submittedName>
        <fullName evidence="2">TFIIB-type zinc ribbon-containing protein</fullName>
    </submittedName>
</protein>
<dbReference type="Gene3D" id="2.20.28.30">
    <property type="entry name" value="RNA polymerase ii, chain L"/>
    <property type="match status" value="2"/>
</dbReference>